<keyword evidence="7" id="KW-0539">Nucleus</keyword>
<comment type="subcellular location">
    <subcellularLocation>
        <location evidence="2">Chromosome</location>
        <location evidence="2">Centromere</location>
    </subcellularLocation>
    <subcellularLocation>
        <location evidence="1">Nucleus</location>
    </subcellularLocation>
</comment>
<comment type="caution">
    <text evidence="12">The sequence shown here is derived from an EMBL/GenBank/DDBJ whole genome shotgun (WGS) entry which is preliminary data.</text>
</comment>
<dbReference type="InterPro" id="IPR018867">
    <property type="entry name" value="Cell_div_borealin"/>
</dbReference>
<dbReference type="PANTHER" id="PTHR16040:SF7">
    <property type="entry name" value="AUSTRALIN, ISOFORM A-RELATED"/>
    <property type="match status" value="1"/>
</dbReference>
<evidence type="ECO:0000256" key="7">
    <source>
        <dbReference type="ARBA" id="ARBA00023242"/>
    </source>
</evidence>
<dbReference type="Gene3D" id="6.10.250.1900">
    <property type="match status" value="1"/>
</dbReference>
<dbReference type="Pfam" id="PF10444">
    <property type="entry name" value="Nbl1_Borealin_N"/>
    <property type="match status" value="1"/>
</dbReference>
<evidence type="ECO:0000256" key="1">
    <source>
        <dbReference type="ARBA" id="ARBA00004123"/>
    </source>
</evidence>
<name>A0ABR1FH24_AURAN</name>
<evidence type="ECO:0000256" key="9">
    <source>
        <dbReference type="ARBA" id="ARBA00023328"/>
    </source>
</evidence>
<feature type="domain" description="Borealin N-terminal" evidence="11">
    <location>
        <begin position="38"/>
        <end position="88"/>
    </location>
</feature>
<evidence type="ECO:0000256" key="5">
    <source>
        <dbReference type="ARBA" id="ARBA00022618"/>
    </source>
</evidence>
<dbReference type="Proteomes" id="UP001363151">
    <property type="component" value="Unassembled WGS sequence"/>
</dbReference>
<feature type="compositionally biased region" description="Basic residues" evidence="10">
    <location>
        <begin position="1"/>
        <end position="11"/>
    </location>
</feature>
<keyword evidence="13" id="KW-1185">Reference proteome</keyword>
<dbReference type="InterPro" id="IPR018851">
    <property type="entry name" value="Borealin_N"/>
</dbReference>
<organism evidence="12 13">
    <name type="scientific">Aureococcus anophagefferens</name>
    <name type="common">Harmful bloom alga</name>
    <dbReference type="NCBI Taxonomy" id="44056"/>
    <lineage>
        <taxon>Eukaryota</taxon>
        <taxon>Sar</taxon>
        <taxon>Stramenopiles</taxon>
        <taxon>Ochrophyta</taxon>
        <taxon>Pelagophyceae</taxon>
        <taxon>Pelagomonadales</taxon>
        <taxon>Pelagomonadaceae</taxon>
        <taxon>Aureococcus</taxon>
    </lineage>
</organism>
<evidence type="ECO:0000256" key="6">
    <source>
        <dbReference type="ARBA" id="ARBA00022776"/>
    </source>
</evidence>
<keyword evidence="8" id="KW-0131">Cell cycle</keyword>
<comment type="similarity">
    <text evidence="3">Belongs to the borealin family.</text>
</comment>
<sequence>MPPKTRKRRGKALVAAVAEDAPENKAEQNQTVSPEYLETVIGELEHESERRVKKLKRAMGDMRQEFLNHFQVELLKIPRKIREMKVDHFSSEFGGCMEEALKKAAQWEVEKVVPTSASPDPEMKADAISHLQSLQDEISKAMKSLQQAAS</sequence>
<accession>A0ABR1FH24</accession>
<proteinExistence type="inferred from homology"/>
<evidence type="ECO:0000256" key="8">
    <source>
        <dbReference type="ARBA" id="ARBA00023306"/>
    </source>
</evidence>
<protein>
    <recommendedName>
        <fullName evidence="11">Borealin N-terminal domain-containing protein</fullName>
    </recommendedName>
</protein>
<evidence type="ECO:0000256" key="4">
    <source>
        <dbReference type="ARBA" id="ARBA00022454"/>
    </source>
</evidence>
<dbReference type="EMBL" id="JBBJCI010000426">
    <property type="protein sequence ID" value="KAK7230687.1"/>
    <property type="molecule type" value="Genomic_DNA"/>
</dbReference>
<keyword evidence="9" id="KW-0137">Centromere</keyword>
<evidence type="ECO:0000256" key="3">
    <source>
        <dbReference type="ARBA" id="ARBA00009914"/>
    </source>
</evidence>
<feature type="region of interest" description="Disordered" evidence="10">
    <location>
        <begin position="1"/>
        <end position="33"/>
    </location>
</feature>
<keyword evidence="5" id="KW-0132">Cell division</keyword>
<gene>
    <name evidence="12" type="ORF">SO694_00078126</name>
</gene>
<evidence type="ECO:0000313" key="12">
    <source>
        <dbReference type="EMBL" id="KAK7230687.1"/>
    </source>
</evidence>
<keyword evidence="6" id="KW-0498">Mitosis</keyword>
<evidence type="ECO:0000313" key="13">
    <source>
        <dbReference type="Proteomes" id="UP001363151"/>
    </source>
</evidence>
<keyword evidence="4" id="KW-0158">Chromosome</keyword>
<reference evidence="12 13" key="1">
    <citation type="submission" date="2024-03" db="EMBL/GenBank/DDBJ databases">
        <title>Aureococcus anophagefferens CCMP1851 and Kratosvirus quantuckense: Draft genome of a second virus-susceptible host strain in the model system.</title>
        <authorList>
            <person name="Chase E."/>
            <person name="Truchon A.R."/>
            <person name="Schepens W."/>
            <person name="Wilhelm S.W."/>
        </authorList>
    </citation>
    <scope>NUCLEOTIDE SEQUENCE [LARGE SCALE GENOMIC DNA]</scope>
    <source>
        <strain evidence="12 13">CCMP1851</strain>
    </source>
</reference>
<evidence type="ECO:0000256" key="2">
    <source>
        <dbReference type="ARBA" id="ARBA00004584"/>
    </source>
</evidence>
<dbReference type="PANTHER" id="PTHR16040">
    <property type="entry name" value="AUSTRALIN, ISOFORM A-RELATED"/>
    <property type="match status" value="1"/>
</dbReference>
<evidence type="ECO:0000259" key="11">
    <source>
        <dbReference type="Pfam" id="PF10444"/>
    </source>
</evidence>
<evidence type="ECO:0000256" key="10">
    <source>
        <dbReference type="SAM" id="MobiDB-lite"/>
    </source>
</evidence>